<evidence type="ECO:0000313" key="7">
    <source>
        <dbReference type="Proteomes" id="UP000243904"/>
    </source>
</evidence>
<evidence type="ECO:0000256" key="4">
    <source>
        <dbReference type="RuleBase" id="RU003694"/>
    </source>
</evidence>
<dbReference type="AlphaFoldDB" id="A0A1H1S360"/>
<dbReference type="PROSITE" id="PS00606">
    <property type="entry name" value="KS3_1"/>
    <property type="match status" value="1"/>
</dbReference>
<dbReference type="PROSITE" id="PS52004">
    <property type="entry name" value="KS3_2"/>
    <property type="match status" value="1"/>
</dbReference>
<name>A0A1H1S360_9BRAD</name>
<dbReference type="Pfam" id="PF02801">
    <property type="entry name" value="Ketoacyl-synt_C"/>
    <property type="match status" value="1"/>
</dbReference>
<dbReference type="NCBIfam" id="NF005076">
    <property type="entry name" value="PRK06501.1"/>
    <property type="match status" value="1"/>
</dbReference>
<dbReference type="PANTHER" id="PTHR11712:SF336">
    <property type="entry name" value="3-OXOACYL-[ACYL-CARRIER-PROTEIN] SYNTHASE, MITOCHONDRIAL"/>
    <property type="match status" value="1"/>
</dbReference>
<accession>A0A1H1S360</accession>
<dbReference type="Proteomes" id="UP000243904">
    <property type="component" value="Chromosome I"/>
</dbReference>
<dbReference type="Gene3D" id="3.40.47.10">
    <property type="match status" value="1"/>
</dbReference>
<dbReference type="InterPro" id="IPR000794">
    <property type="entry name" value="Beta-ketoacyl_synthase"/>
</dbReference>
<comment type="pathway">
    <text evidence="1">Lipid metabolism; fatty acid biosynthesis.</text>
</comment>
<sequence length="425" mass="44757">MTASRDKFGRPIVVVTGMGIVTSLGAGKADNWAKLTAGESGIRTITRFPIDGLKTTMAGAVDFVTVDPFSSTELSERLAEMAAEEALEQSGIGRKGDFPGPLFLAVAPVEVEWPQRRELGRAVGQQEINYDDLLRVSGGGKYTPYHRRFMFGSVATYLAETFGTKGSPISLSTACASGATSIQLGVEAIRRGETDAALCVATDGSVNPEALVRFSLLSALSTQNNPPQAASKPFSKNRDGFVMAEGAGALVLESYDAAVARGAPILGVLAGCGELTDSFHRTRSSPDGKPIIGCVRKALADAGMVPEQIDHINAHGTATPENDKMEYLGISAVFGEHAKQIPVSSNKSMVGHTISAAGAVEAVFSLLTLEHQRIPPTINYETPDPAILFDVVGNKARDARVTAVMSNSFGFGGQNASLILTREPI</sequence>
<dbReference type="SMART" id="SM00825">
    <property type="entry name" value="PKS_KS"/>
    <property type="match status" value="1"/>
</dbReference>
<feature type="domain" description="Ketosynthase family 3 (KS3)" evidence="5">
    <location>
        <begin position="10"/>
        <end position="422"/>
    </location>
</feature>
<dbReference type="GO" id="GO:0006633">
    <property type="term" value="P:fatty acid biosynthetic process"/>
    <property type="evidence" value="ECO:0007669"/>
    <property type="project" value="InterPro"/>
</dbReference>
<organism evidence="6 7">
    <name type="scientific">Bradyrhizobium canariense</name>
    <dbReference type="NCBI Taxonomy" id="255045"/>
    <lineage>
        <taxon>Bacteria</taxon>
        <taxon>Pseudomonadati</taxon>
        <taxon>Pseudomonadota</taxon>
        <taxon>Alphaproteobacteria</taxon>
        <taxon>Hyphomicrobiales</taxon>
        <taxon>Nitrobacteraceae</taxon>
        <taxon>Bradyrhizobium</taxon>
    </lineage>
</organism>
<dbReference type="Pfam" id="PF00109">
    <property type="entry name" value="ketoacyl-synt"/>
    <property type="match status" value="1"/>
</dbReference>
<dbReference type="InterPro" id="IPR016039">
    <property type="entry name" value="Thiolase-like"/>
</dbReference>
<protein>
    <submittedName>
        <fullName evidence="6">3-oxoacyl-[acyl-carrier-protein] synthase II</fullName>
    </submittedName>
</protein>
<reference evidence="7" key="1">
    <citation type="submission" date="2016-10" db="EMBL/GenBank/DDBJ databases">
        <authorList>
            <person name="Varghese N."/>
            <person name="Submissions S."/>
        </authorList>
    </citation>
    <scope>NUCLEOTIDE SEQUENCE [LARGE SCALE GENOMIC DNA]</scope>
    <source>
        <strain evidence="7">GAS369</strain>
    </source>
</reference>
<dbReference type="SUPFAM" id="SSF53901">
    <property type="entry name" value="Thiolase-like"/>
    <property type="match status" value="2"/>
</dbReference>
<evidence type="ECO:0000256" key="1">
    <source>
        <dbReference type="ARBA" id="ARBA00005194"/>
    </source>
</evidence>
<dbReference type="GO" id="GO:0005829">
    <property type="term" value="C:cytosol"/>
    <property type="evidence" value="ECO:0007669"/>
    <property type="project" value="TreeGrafter"/>
</dbReference>
<gene>
    <name evidence="6" type="ORF">SAMN05444158_2014</name>
</gene>
<dbReference type="CDD" id="cd00834">
    <property type="entry name" value="KAS_I_II"/>
    <property type="match status" value="1"/>
</dbReference>
<proteinExistence type="inferred from homology"/>
<evidence type="ECO:0000259" key="5">
    <source>
        <dbReference type="PROSITE" id="PS52004"/>
    </source>
</evidence>
<keyword evidence="7" id="KW-1185">Reference proteome</keyword>
<evidence type="ECO:0000313" key="6">
    <source>
        <dbReference type="EMBL" id="SDS42323.1"/>
    </source>
</evidence>
<keyword evidence="3 4" id="KW-0808">Transferase</keyword>
<dbReference type="EMBL" id="LT629750">
    <property type="protein sequence ID" value="SDS42323.1"/>
    <property type="molecule type" value="Genomic_DNA"/>
</dbReference>
<dbReference type="InterPro" id="IPR014031">
    <property type="entry name" value="Ketoacyl_synth_C"/>
</dbReference>
<evidence type="ECO:0000256" key="3">
    <source>
        <dbReference type="ARBA" id="ARBA00022679"/>
    </source>
</evidence>
<comment type="similarity">
    <text evidence="2 4">Belongs to the thiolase-like superfamily. Beta-ketoacyl-ACP synthases family.</text>
</comment>
<dbReference type="GO" id="GO:0004315">
    <property type="term" value="F:3-oxoacyl-[acyl-carrier-protein] synthase activity"/>
    <property type="evidence" value="ECO:0007669"/>
    <property type="project" value="InterPro"/>
</dbReference>
<evidence type="ECO:0000256" key="2">
    <source>
        <dbReference type="ARBA" id="ARBA00008467"/>
    </source>
</evidence>
<dbReference type="InterPro" id="IPR014030">
    <property type="entry name" value="Ketoacyl_synth_N"/>
</dbReference>
<dbReference type="InterPro" id="IPR018201">
    <property type="entry name" value="Ketoacyl_synth_AS"/>
</dbReference>
<dbReference type="InterPro" id="IPR020841">
    <property type="entry name" value="PKS_Beta-ketoAc_synthase_dom"/>
</dbReference>
<dbReference type="PANTHER" id="PTHR11712">
    <property type="entry name" value="POLYKETIDE SYNTHASE-RELATED"/>
    <property type="match status" value="1"/>
</dbReference>
<dbReference type="RefSeq" id="WP_146687130.1">
    <property type="nucleotide sequence ID" value="NZ_LT629750.1"/>
</dbReference>